<dbReference type="GO" id="GO:0009099">
    <property type="term" value="P:L-valine biosynthetic process"/>
    <property type="evidence" value="ECO:0007669"/>
    <property type="project" value="UniProtKB-ARBA"/>
</dbReference>
<dbReference type="FunFam" id="1.10.630.10:FF:000011">
    <property type="entry name" value="Cytochrome P450 83B1"/>
    <property type="match status" value="1"/>
</dbReference>
<evidence type="ECO:0000256" key="7">
    <source>
        <dbReference type="ARBA" id="ARBA00022605"/>
    </source>
</evidence>
<keyword evidence="13" id="KW-0100">Branched-chain amino acid biosynthesis</keyword>
<dbReference type="Gene3D" id="3.30.70.260">
    <property type="match status" value="2"/>
</dbReference>
<dbReference type="InterPro" id="IPR036396">
    <property type="entry name" value="Cyt_P450_sf"/>
</dbReference>
<dbReference type="PRINTS" id="PR00385">
    <property type="entry name" value="P450"/>
</dbReference>
<comment type="similarity">
    <text evidence="5">Belongs to the acetolactate synthase small subunit family.</text>
</comment>
<dbReference type="Gene3D" id="3.30.70.1150">
    <property type="entry name" value="ACT-like. Chain A, domain 2"/>
    <property type="match status" value="2"/>
</dbReference>
<accession>A0AAW2NC81</accession>
<comment type="pathway">
    <text evidence="3">Amino-acid biosynthesis; L-isoleucine biosynthesis; L-isoleucine from 2-oxobutanoate: step 1/4.</text>
</comment>
<keyword evidence="9 14" id="KW-0479">Metal-binding</keyword>
<evidence type="ECO:0000256" key="1">
    <source>
        <dbReference type="ARBA" id="ARBA00001971"/>
    </source>
</evidence>
<dbReference type="PANTHER" id="PTHR47955:SF15">
    <property type="entry name" value="CYTOCHROME P450 71A2-LIKE"/>
    <property type="match status" value="1"/>
</dbReference>
<dbReference type="GO" id="GO:0016020">
    <property type="term" value="C:membrane"/>
    <property type="evidence" value="ECO:0007669"/>
    <property type="project" value="UniProtKB-SubCell"/>
</dbReference>
<dbReference type="CDD" id="cd04878">
    <property type="entry name" value="ACT_AHAS"/>
    <property type="match status" value="2"/>
</dbReference>
<dbReference type="InterPro" id="IPR001128">
    <property type="entry name" value="Cyt_P450"/>
</dbReference>
<gene>
    <name evidence="16" type="ORF">Sradi_4655300</name>
</gene>
<dbReference type="CDD" id="cd11072">
    <property type="entry name" value="CYP71-like"/>
    <property type="match status" value="1"/>
</dbReference>
<keyword evidence="8 14" id="KW-0349">Heme</keyword>
<evidence type="ECO:0000256" key="14">
    <source>
        <dbReference type="PIRSR" id="PIRSR602401-1"/>
    </source>
</evidence>
<evidence type="ECO:0000256" key="8">
    <source>
        <dbReference type="ARBA" id="ARBA00022617"/>
    </source>
</evidence>
<evidence type="ECO:0000256" key="2">
    <source>
        <dbReference type="ARBA" id="ARBA00004167"/>
    </source>
</evidence>
<evidence type="ECO:0000256" key="4">
    <source>
        <dbReference type="ARBA" id="ARBA00005025"/>
    </source>
</evidence>
<dbReference type="PROSITE" id="PS51671">
    <property type="entry name" value="ACT"/>
    <property type="match status" value="2"/>
</dbReference>
<evidence type="ECO:0000313" key="16">
    <source>
        <dbReference type="EMBL" id="KAL0341385.1"/>
    </source>
</evidence>
<comment type="caution">
    <text evidence="16">The sequence shown here is derived from an EMBL/GenBank/DDBJ whole genome shotgun (WGS) entry which is preliminary data.</text>
</comment>
<dbReference type="InterPro" id="IPR027271">
    <property type="entry name" value="Acetolactate_synth/TF_NikR_C"/>
</dbReference>
<feature type="domain" description="ACT" evidence="15">
    <location>
        <begin position="852"/>
        <end position="926"/>
    </location>
</feature>
<dbReference type="GO" id="GO:0016705">
    <property type="term" value="F:oxidoreductase activity, acting on paired donors, with incorporation or reduction of molecular oxygen"/>
    <property type="evidence" value="ECO:0007669"/>
    <property type="project" value="InterPro"/>
</dbReference>
<keyword evidence="12" id="KW-0503">Monooxygenase</keyword>
<proteinExistence type="inferred from homology"/>
<evidence type="ECO:0000256" key="5">
    <source>
        <dbReference type="ARBA" id="ARBA00006341"/>
    </source>
</evidence>
<dbReference type="InterPro" id="IPR019455">
    <property type="entry name" value="Acetolactate_synth_ssu_C"/>
</dbReference>
<dbReference type="Gene3D" id="1.10.630.10">
    <property type="entry name" value="Cytochrome P450"/>
    <property type="match status" value="1"/>
</dbReference>
<dbReference type="SUPFAM" id="SSF48264">
    <property type="entry name" value="Cytochrome P450"/>
    <property type="match status" value="1"/>
</dbReference>
<dbReference type="GO" id="GO:0005777">
    <property type="term" value="C:peroxisome"/>
    <property type="evidence" value="ECO:0007669"/>
    <property type="project" value="UniProtKB-ARBA"/>
</dbReference>
<evidence type="ECO:0000256" key="6">
    <source>
        <dbReference type="ARBA" id="ARBA00010617"/>
    </source>
</evidence>
<dbReference type="PROSITE" id="PS00086">
    <property type="entry name" value="CYTOCHROME_P450"/>
    <property type="match status" value="1"/>
</dbReference>
<dbReference type="InterPro" id="IPR039557">
    <property type="entry name" value="AHAS_ACT"/>
</dbReference>
<dbReference type="AlphaFoldDB" id="A0AAW2NC81"/>
<dbReference type="GO" id="GO:0005506">
    <property type="term" value="F:iron ion binding"/>
    <property type="evidence" value="ECO:0007669"/>
    <property type="project" value="InterPro"/>
</dbReference>
<name>A0AAW2NC81_SESRA</name>
<dbReference type="FunFam" id="3.30.70.1150:FF:000001">
    <property type="entry name" value="Acetolactate synthase small subunit"/>
    <property type="match status" value="1"/>
</dbReference>
<dbReference type="InterPro" id="IPR017972">
    <property type="entry name" value="Cyt_P450_CS"/>
</dbReference>
<comment type="subcellular location">
    <subcellularLocation>
        <location evidence="2">Membrane</location>
        <topology evidence="2">Single-pass membrane protein</topology>
    </subcellularLocation>
</comment>
<dbReference type="PRINTS" id="PR00463">
    <property type="entry name" value="EP450I"/>
</dbReference>
<evidence type="ECO:0000259" key="15">
    <source>
        <dbReference type="PROSITE" id="PS51671"/>
    </source>
</evidence>
<sequence>MANHYAPKNLTHMIKKATTDVLLMDKSSRILVAYACRQTLSPSSSSLYPYHFYTFPIVSIPASQFLPSKHRVHASQIQNSETSGKIIMFSYTFDGQEKPWQSKMVLLPFIFFTIFLIRKWFSSPKPSKNLPPSPPKLPIIGNLHQLGLNPHRILHSLALKYGPLMLLHLGSVPLLVVSSADAAREILKTHDPIFSNRPRSSVASGIYDCKDIAFSPYGEYWRQVKSICIYQLLSNKKVQSFRNVREEEVSLMVEKIRKSCLERSVVNLGETFASLTNDIICRVALGRKYSDGEGGRKFKKVLETLGVLLGAFNVGEFIPWLVWIKYVNGMKGKIKKIAEDLDEFLEFVVKEHMDERRRNGNDGGGENRKDFVDVLLEIQRNEGGGLLMQSPLKLSSWIVCLAEILKEEVPDDGIFDVTEHDMFAAGTDTTFTLIEWTLSELIRNKNVTMKLKNELKNIARSRSTITEEDLEKCAYLKAVVKETLRLHPPLPLLVPRESTQDVKLFNYDIAETRVVINVWAIGRDPKLWEDPRKFCPERFLNGWVDFKGQFQLIPFGAGRRGCPGAAFALGIVELALANLVLNFDFSLPGGRRGEDLDMFEDTRLPVYAQTAHGDNQNDRLLSVSDPPLAATRPKVKRHTISVFVGDESGMINRIAGVFARRGYNIESLAVGLNRDKALFTIVVSGTERVLQQVMEQLQKLVNVLKVEDISKEPQVERELMLIKINADPKYRAEVMWLVDIFRGKIVDISDHSLTIEVTGDPGKMVAVQRNLSKFGIRDRQDRKTASYPDLEATRPVDTISRTVTETPIGASETSAGGDVYPMESADMSVNQVLDAHWGVLNDEDTTGLRSHTLSLVVNDAPGVLNLVTGVFARRGYNIQSLAVGHAEVEGRSRITTVVPGTDESIRKLVQQLYKLVDVHEVQDLTHLPFAERELMLIKIAVNAAARRNVLDIASIFRAKAVDVSGHTITLELTGDLDKMVALQRLLEPYGICEVARTGRLALIRESGVDSRYLRGYSYPL</sequence>
<dbReference type="InterPro" id="IPR004789">
    <property type="entry name" value="Acetalactate_synth_ssu"/>
</dbReference>
<reference evidence="16" key="1">
    <citation type="submission" date="2020-06" db="EMBL/GenBank/DDBJ databases">
        <authorList>
            <person name="Li T."/>
            <person name="Hu X."/>
            <person name="Zhang T."/>
            <person name="Song X."/>
            <person name="Zhang H."/>
            <person name="Dai N."/>
            <person name="Sheng W."/>
            <person name="Hou X."/>
            <person name="Wei L."/>
        </authorList>
    </citation>
    <scope>NUCLEOTIDE SEQUENCE</scope>
    <source>
        <strain evidence="16">G02</strain>
        <tissue evidence="16">Leaf</tissue>
    </source>
</reference>
<evidence type="ECO:0000256" key="9">
    <source>
        <dbReference type="ARBA" id="ARBA00022723"/>
    </source>
</evidence>
<dbReference type="PANTHER" id="PTHR47955">
    <property type="entry name" value="CYTOCHROME P450 FAMILY 71 PROTEIN"/>
    <property type="match status" value="1"/>
</dbReference>
<feature type="binding site" description="axial binding residue" evidence="14">
    <location>
        <position position="562"/>
    </location>
    <ligand>
        <name>heme</name>
        <dbReference type="ChEBI" id="CHEBI:30413"/>
    </ligand>
    <ligandPart>
        <name>Fe</name>
        <dbReference type="ChEBI" id="CHEBI:18248"/>
    </ligandPart>
</feature>
<protein>
    <submittedName>
        <fullName evidence="16">Acetolactate synthase small subunit, chloroplastic</fullName>
    </submittedName>
</protein>
<evidence type="ECO:0000256" key="10">
    <source>
        <dbReference type="ARBA" id="ARBA00023002"/>
    </source>
</evidence>
<dbReference type="InterPro" id="IPR045865">
    <property type="entry name" value="ACT-like_dom_sf"/>
</dbReference>
<dbReference type="NCBIfam" id="NF008864">
    <property type="entry name" value="PRK11895.1"/>
    <property type="match status" value="2"/>
</dbReference>
<dbReference type="InterPro" id="IPR002401">
    <property type="entry name" value="Cyt_P450_E_grp-I"/>
</dbReference>
<evidence type="ECO:0000256" key="13">
    <source>
        <dbReference type="ARBA" id="ARBA00023304"/>
    </source>
</evidence>
<dbReference type="Pfam" id="PF10369">
    <property type="entry name" value="ALS_ss_C"/>
    <property type="match status" value="2"/>
</dbReference>
<dbReference type="FunFam" id="3.30.70.260:FF:000001">
    <property type="entry name" value="Acetolactate synthase, small subunit"/>
    <property type="match status" value="2"/>
</dbReference>
<dbReference type="InterPro" id="IPR002912">
    <property type="entry name" value="ACT_dom"/>
</dbReference>
<dbReference type="NCBIfam" id="TIGR00119">
    <property type="entry name" value="acolac_sm"/>
    <property type="match status" value="2"/>
</dbReference>
<dbReference type="Pfam" id="PF22629">
    <property type="entry name" value="ACT_AHAS_ss"/>
    <property type="match status" value="2"/>
</dbReference>
<dbReference type="Pfam" id="PF00067">
    <property type="entry name" value="p450"/>
    <property type="match status" value="1"/>
</dbReference>
<organism evidence="16">
    <name type="scientific">Sesamum radiatum</name>
    <name type="common">Black benniseed</name>
    <dbReference type="NCBI Taxonomy" id="300843"/>
    <lineage>
        <taxon>Eukaryota</taxon>
        <taxon>Viridiplantae</taxon>
        <taxon>Streptophyta</taxon>
        <taxon>Embryophyta</taxon>
        <taxon>Tracheophyta</taxon>
        <taxon>Spermatophyta</taxon>
        <taxon>Magnoliopsida</taxon>
        <taxon>eudicotyledons</taxon>
        <taxon>Gunneridae</taxon>
        <taxon>Pentapetalae</taxon>
        <taxon>asterids</taxon>
        <taxon>lamiids</taxon>
        <taxon>Lamiales</taxon>
        <taxon>Pedaliaceae</taxon>
        <taxon>Sesamum</taxon>
    </lineage>
</organism>
<evidence type="ECO:0000256" key="3">
    <source>
        <dbReference type="ARBA" id="ARBA00004974"/>
    </source>
</evidence>
<dbReference type="GO" id="GO:1990610">
    <property type="term" value="F:acetolactate synthase regulator activity"/>
    <property type="evidence" value="ECO:0007669"/>
    <property type="project" value="InterPro"/>
</dbReference>
<comment type="cofactor">
    <cofactor evidence="1 14">
        <name>heme</name>
        <dbReference type="ChEBI" id="CHEBI:30413"/>
    </cofactor>
</comment>
<dbReference type="EMBL" id="JACGWJ010000020">
    <property type="protein sequence ID" value="KAL0341385.1"/>
    <property type="molecule type" value="Genomic_DNA"/>
</dbReference>
<dbReference type="GO" id="GO:0004497">
    <property type="term" value="F:monooxygenase activity"/>
    <property type="evidence" value="ECO:0007669"/>
    <property type="project" value="UniProtKB-KW"/>
</dbReference>
<comment type="pathway">
    <text evidence="4">Amino-acid biosynthesis; L-valine biosynthesis; L-valine from pyruvate: step 1/4.</text>
</comment>
<keyword evidence="7" id="KW-0028">Amino-acid biosynthesis</keyword>
<reference evidence="16" key="2">
    <citation type="journal article" date="2024" name="Plant">
        <title>Genomic evolution and insights into agronomic trait innovations of Sesamum species.</title>
        <authorList>
            <person name="Miao H."/>
            <person name="Wang L."/>
            <person name="Qu L."/>
            <person name="Liu H."/>
            <person name="Sun Y."/>
            <person name="Le M."/>
            <person name="Wang Q."/>
            <person name="Wei S."/>
            <person name="Zheng Y."/>
            <person name="Lin W."/>
            <person name="Duan Y."/>
            <person name="Cao H."/>
            <person name="Xiong S."/>
            <person name="Wang X."/>
            <person name="Wei L."/>
            <person name="Li C."/>
            <person name="Ma Q."/>
            <person name="Ju M."/>
            <person name="Zhao R."/>
            <person name="Li G."/>
            <person name="Mu C."/>
            <person name="Tian Q."/>
            <person name="Mei H."/>
            <person name="Zhang T."/>
            <person name="Gao T."/>
            <person name="Zhang H."/>
        </authorList>
    </citation>
    <scope>NUCLEOTIDE SEQUENCE</scope>
    <source>
        <strain evidence="16">G02</strain>
    </source>
</reference>
<evidence type="ECO:0000256" key="11">
    <source>
        <dbReference type="ARBA" id="ARBA00023004"/>
    </source>
</evidence>
<evidence type="ECO:0000256" key="12">
    <source>
        <dbReference type="ARBA" id="ARBA00023033"/>
    </source>
</evidence>
<dbReference type="GO" id="GO:0020037">
    <property type="term" value="F:heme binding"/>
    <property type="evidence" value="ECO:0007669"/>
    <property type="project" value="InterPro"/>
</dbReference>
<keyword evidence="10" id="KW-0560">Oxidoreductase</keyword>
<feature type="domain" description="ACT" evidence="15">
    <location>
        <begin position="639"/>
        <end position="711"/>
    </location>
</feature>
<comment type="similarity">
    <text evidence="6">Belongs to the cytochrome P450 family.</text>
</comment>
<dbReference type="InterPro" id="IPR054480">
    <property type="entry name" value="AHAS_small-like_ACT"/>
</dbReference>
<keyword evidence="11 14" id="KW-0408">Iron</keyword>
<dbReference type="SUPFAM" id="SSF55021">
    <property type="entry name" value="ACT-like"/>
    <property type="match status" value="4"/>
</dbReference>